<evidence type="ECO:0000313" key="1">
    <source>
        <dbReference type="EMBL" id="GAI99556.1"/>
    </source>
</evidence>
<dbReference type="EMBL" id="BARW01017162">
    <property type="protein sequence ID" value="GAI99556.1"/>
    <property type="molecule type" value="Genomic_DNA"/>
</dbReference>
<proteinExistence type="predicted"/>
<gene>
    <name evidence="1" type="ORF">S12H4_29709</name>
</gene>
<reference evidence="1" key="1">
    <citation type="journal article" date="2014" name="Front. Microbiol.">
        <title>High frequency of phylogenetically diverse reductive dehalogenase-homologous genes in deep subseafloor sedimentary metagenomes.</title>
        <authorList>
            <person name="Kawai M."/>
            <person name="Futagami T."/>
            <person name="Toyoda A."/>
            <person name="Takaki Y."/>
            <person name="Nishi S."/>
            <person name="Hori S."/>
            <person name="Arai W."/>
            <person name="Tsubouchi T."/>
            <person name="Morono Y."/>
            <person name="Uchiyama I."/>
            <person name="Ito T."/>
            <person name="Fujiyama A."/>
            <person name="Inagaki F."/>
            <person name="Takami H."/>
        </authorList>
    </citation>
    <scope>NUCLEOTIDE SEQUENCE</scope>
    <source>
        <strain evidence="1">Expedition CK06-06</strain>
    </source>
</reference>
<dbReference type="AlphaFoldDB" id="X1U7H8"/>
<dbReference type="Pfam" id="PF13565">
    <property type="entry name" value="HTH_32"/>
    <property type="match status" value="1"/>
</dbReference>
<sequence>MRPGWHRGLGLLKKISLFKELGALAGKQRKKLEELKIPVSAYYRWQRQYHAEGGDGLASKRRAPKRIWNRLTEDERRRVLEVALNNPDLSCRLLAVKITIVTTLGWGN</sequence>
<comment type="caution">
    <text evidence="1">The sequence shown here is derived from an EMBL/GenBank/DDBJ whole genome shotgun (WGS) entry which is preliminary data.</text>
</comment>
<protein>
    <submittedName>
        <fullName evidence="1">Uncharacterized protein</fullName>
    </submittedName>
</protein>
<name>X1U7H8_9ZZZZ</name>
<accession>X1U7H8</accession>
<organism evidence="1">
    <name type="scientific">marine sediment metagenome</name>
    <dbReference type="NCBI Taxonomy" id="412755"/>
    <lineage>
        <taxon>unclassified sequences</taxon>
        <taxon>metagenomes</taxon>
        <taxon>ecological metagenomes</taxon>
    </lineage>
</organism>